<proteinExistence type="predicted"/>
<evidence type="ECO:0000259" key="5">
    <source>
        <dbReference type="SMART" id="SM00490"/>
    </source>
</evidence>
<feature type="domain" description="Helicase C-terminal" evidence="5">
    <location>
        <begin position="90"/>
        <end position="180"/>
    </location>
</feature>
<dbReference type="InterPro" id="IPR050628">
    <property type="entry name" value="SNF2_RAD54_helicase_TF"/>
</dbReference>
<dbReference type="InterPro" id="IPR001650">
    <property type="entry name" value="Helicase_C-like"/>
</dbReference>
<dbReference type="GeneID" id="87808423"/>
<keyword evidence="1" id="KW-0547">Nucleotide-binding</keyword>
<feature type="region of interest" description="Disordered" evidence="4">
    <location>
        <begin position="231"/>
        <end position="280"/>
    </location>
</feature>
<keyword evidence="2" id="KW-0378">Hydrolase</keyword>
<feature type="compositionally biased region" description="Basic and acidic residues" evidence="4">
    <location>
        <begin position="253"/>
        <end position="263"/>
    </location>
</feature>
<evidence type="ECO:0000256" key="1">
    <source>
        <dbReference type="ARBA" id="ARBA00022741"/>
    </source>
</evidence>
<feature type="region of interest" description="Disordered" evidence="4">
    <location>
        <begin position="23"/>
        <end position="46"/>
    </location>
</feature>
<dbReference type="InterPro" id="IPR027417">
    <property type="entry name" value="P-loop_NTPase"/>
</dbReference>
<dbReference type="AlphaFoldDB" id="A0AAF0Y7V8"/>
<feature type="compositionally biased region" description="Acidic residues" evidence="4">
    <location>
        <begin position="37"/>
        <end position="46"/>
    </location>
</feature>
<dbReference type="SMART" id="SM00490">
    <property type="entry name" value="HELICc"/>
    <property type="match status" value="1"/>
</dbReference>
<evidence type="ECO:0000313" key="7">
    <source>
        <dbReference type="Proteomes" id="UP000827549"/>
    </source>
</evidence>
<protein>
    <submittedName>
        <fullName evidence="6">Global transactivator</fullName>
    </submittedName>
</protein>
<dbReference type="PANTHER" id="PTHR45626">
    <property type="entry name" value="TRANSCRIPTION TERMINATION FACTOR 2-RELATED"/>
    <property type="match status" value="1"/>
</dbReference>
<evidence type="ECO:0000256" key="3">
    <source>
        <dbReference type="ARBA" id="ARBA00022840"/>
    </source>
</evidence>
<dbReference type="Proteomes" id="UP000827549">
    <property type="component" value="Chromosome 3"/>
</dbReference>
<sequence>MSDPQLPNGFAHGVRITLDVHRSIKPPKNIKNPQDMPEQEEPEELDVNLPTSKVDAVIKIILEIFKSDQGLPASQQRKVLICSAWVVHLPKMVALLAKAGIPTAVMHGSTSPKERTRISTAFQADNDHTSPHGPSRVLIISPCLQAGLNFFRANIHLINLDPSWTQAARDQIVGRVHRIGQTRPVQVYNLIVRHSVDEYLASVAARKGRLMEVLDKHACLSPLLVDHEAPTCDTSVQRPPKRPISEDGDDDDDKKVEESLDHNKRSRRRAESAQPHDGPQ</sequence>
<name>A0AAF0Y7V8_9TREE</name>
<reference evidence="6" key="1">
    <citation type="submission" date="2023-10" db="EMBL/GenBank/DDBJ databases">
        <authorList>
            <person name="Noh H."/>
        </authorList>
    </citation>
    <scope>NUCLEOTIDE SEQUENCE</scope>
    <source>
        <strain evidence="6">DUCC4014</strain>
    </source>
</reference>
<keyword evidence="7" id="KW-1185">Reference proteome</keyword>
<dbReference type="GO" id="GO:0008094">
    <property type="term" value="F:ATP-dependent activity, acting on DNA"/>
    <property type="evidence" value="ECO:0007669"/>
    <property type="project" value="TreeGrafter"/>
</dbReference>
<dbReference type="GO" id="GO:0005634">
    <property type="term" value="C:nucleus"/>
    <property type="evidence" value="ECO:0007669"/>
    <property type="project" value="TreeGrafter"/>
</dbReference>
<dbReference type="RefSeq" id="XP_062627702.1">
    <property type="nucleotide sequence ID" value="XM_062771718.1"/>
</dbReference>
<dbReference type="GO" id="GO:0005524">
    <property type="term" value="F:ATP binding"/>
    <property type="evidence" value="ECO:0007669"/>
    <property type="project" value="UniProtKB-KW"/>
</dbReference>
<gene>
    <name evidence="6" type="primary">GTA</name>
    <name evidence="6" type="ORF">LOC62_03G005193</name>
</gene>
<evidence type="ECO:0000256" key="2">
    <source>
        <dbReference type="ARBA" id="ARBA00022801"/>
    </source>
</evidence>
<evidence type="ECO:0000313" key="6">
    <source>
        <dbReference type="EMBL" id="WOO81670.1"/>
    </source>
</evidence>
<dbReference type="SUPFAM" id="SSF52540">
    <property type="entry name" value="P-loop containing nucleoside triphosphate hydrolases"/>
    <property type="match status" value="1"/>
</dbReference>
<dbReference type="GO" id="GO:0016787">
    <property type="term" value="F:hydrolase activity"/>
    <property type="evidence" value="ECO:0007669"/>
    <property type="project" value="UniProtKB-KW"/>
</dbReference>
<organism evidence="6 7">
    <name type="scientific">Vanrija pseudolonga</name>
    <dbReference type="NCBI Taxonomy" id="143232"/>
    <lineage>
        <taxon>Eukaryota</taxon>
        <taxon>Fungi</taxon>
        <taxon>Dikarya</taxon>
        <taxon>Basidiomycota</taxon>
        <taxon>Agaricomycotina</taxon>
        <taxon>Tremellomycetes</taxon>
        <taxon>Trichosporonales</taxon>
        <taxon>Trichosporonaceae</taxon>
        <taxon>Vanrija</taxon>
    </lineage>
</organism>
<dbReference type="GO" id="GO:0006281">
    <property type="term" value="P:DNA repair"/>
    <property type="evidence" value="ECO:0007669"/>
    <property type="project" value="TreeGrafter"/>
</dbReference>
<dbReference type="Gene3D" id="3.40.50.300">
    <property type="entry name" value="P-loop containing nucleotide triphosphate hydrolases"/>
    <property type="match status" value="1"/>
</dbReference>
<dbReference type="CDD" id="cd18793">
    <property type="entry name" value="SF2_C_SNF"/>
    <property type="match status" value="1"/>
</dbReference>
<dbReference type="InterPro" id="IPR049730">
    <property type="entry name" value="SNF2/RAD54-like_C"/>
</dbReference>
<accession>A0AAF0Y7V8</accession>
<evidence type="ECO:0000256" key="4">
    <source>
        <dbReference type="SAM" id="MobiDB-lite"/>
    </source>
</evidence>
<dbReference type="EMBL" id="CP086716">
    <property type="protein sequence ID" value="WOO81670.1"/>
    <property type="molecule type" value="Genomic_DNA"/>
</dbReference>
<dbReference type="Pfam" id="PF00271">
    <property type="entry name" value="Helicase_C"/>
    <property type="match status" value="1"/>
</dbReference>
<keyword evidence="3" id="KW-0067">ATP-binding</keyword>